<evidence type="ECO:0000256" key="1">
    <source>
        <dbReference type="PROSITE-ProRule" id="PRU00176"/>
    </source>
</evidence>
<feature type="region of interest" description="Disordered" evidence="2">
    <location>
        <begin position="222"/>
        <end position="277"/>
    </location>
</feature>
<feature type="compositionally biased region" description="Polar residues" evidence="2">
    <location>
        <begin position="225"/>
        <end position="242"/>
    </location>
</feature>
<organism evidence="4 5">
    <name type="scientific">Basidiobolus ranarum</name>
    <dbReference type="NCBI Taxonomy" id="34480"/>
    <lineage>
        <taxon>Eukaryota</taxon>
        <taxon>Fungi</taxon>
        <taxon>Fungi incertae sedis</taxon>
        <taxon>Zoopagomycota</taxon>
        <taxon>Entomophthoromycotina</taxon>
        <taxon>Basidiobolomycetes</taxon>
        <taxon>Basidiobolales</taxon>
        <taxon>Basidiobolaceae</taxon>
        <taxon>Basidiobolus</taxon>
    </lineage>
</organism>
<evidence type="ECO:0000259" key="3">
    <source>
        <dbReference type="PROSITE" id="PS50102"/>
    </source>
</evidence>
<evidence type="ECO:0000313" key="5">
    <source>
        <dbReference type="Proteomes" id="UP001479436"/>
    </source>
</evidence>
<evidence type="ECO:0000313" key="4">
    <source>
        <dbReference type="EMBL" id="KAK9710511.1"/>
    </source>
</evidence>
<comment type="caution">
    <text evidence="4">The sequence shown here is derived from an EMBL/GenBank/DDBJ whole genome shotgun (WGS) entry which is preliminary data.</text>
</comment>
<feature type="region of interest" description="Disordered" evidence="2">
    <location>
        <begin position="591"/>
        <end position="610"/>
    </location>
</feature>
<keyword evidence="5" id="KW-1185">Reference proteome</keyword>
<feature type="compositionally biased region" description="Polar residues" evidence="2">
    <location>
        <begin position="93"/>
        <end position="103"/>
    </location>
</feature>
<sequence length="610" mass="67042">MTNSNQEDHSIPTSASRKGNPIEVPSKFSTSRTRVSTVGTQGLMRRTSMGTRRSITTSTTVETKSLSTTTHQPLQRRTSTTTRITATEPKLLSRTTRTSLGSQETKDSSTRSVSTAGVGSRRTSLVAKGTTNVPSSTLQSIPKNLDGNVEDAKPNIRPTRTSIKETPTQSTTRTRLSTDTHTRSRRTPLVTRKSSIEIRSITAPLTGIEKLNLEKASTIHKETSLKTSNTAQVDTAPNNEGKSSPIKPKNVMSVNITTPRKGAPKRQPRSTARKTRRASFIEGIQNDLSHDIKMKAAAEVDVDVEMVEEKISVQVKNETPIDIKEKVPISGKITEEVPLEVIELAASVPEPVSVAQASLALHAPAANGRKRKAPEQLAITFKKISRNTYIANTIFLSDMPLHMGRHATKELIHEVFGDYTKDIIQERIMISCKNKSSGIAYLTFKSKEAALKAKDVKPKGNMKICLMGSPEHMENTLDTSLDPSSNEYLRNVAIERLLSIYSVLKENGPISTARIQIQLPPPAQSYLTEDGKEQSIGTLFKQRFGNFAKMFMTEPICQVFDIASGTITHKVPTFEEAKEILLGFQTFPLNPPAPQKNIDPPVPQKSAIEQ</sequence>
<feature type="compositionally biased region" description="Low complexity" evidence="2">
    <location>
        <begin position="166"/>
        <end position="175"/>
    </location>
</feature>
<dbReference type="InterPro" id="IPR000504">
    <property type="entry name" value="RRM_dom"/>
</dbReference>
<feature type="region of interest" description="Disordered" evidence="2">
    <location>
        <begin position="1"/>
        <end position="190"/>
    </location>
</feature>
<dbReference type="InterPro" id="IPR035979">
    <property type="entry name" value="RBD_domain_sf"/>
</dbReference>
<evidence type="ECO:0000256" key="2">
    <source>
        <dbReference type="SAM" id="MobiDB-lite"/>
    </source>
</evidence>
<protein>
    <recommendedName>
        <fullName evidence="3">RRM domain-containing protein</fullName>
    </recommendedName>
</protein>
<dbReference type="SUPFAM" id="SSF54928">
    <property type="entry name" value="RNA-binding domain, RBD"/>
    <property type="match status" value="1"/>
</dbReference>
<reference evidence="4 5" key="1">
    <citation type="submission" date="2023-04" db="EMBL/GenBank/DDBJ databases">
        <title>Genome of Basidiobolus ranarum AG-B5.</title>
        <authorList>
            <person name="Stajich J.E."/>
            <person name="Carter-House D."/>
            <person name="Gryganskyi A."/>
        </authorList>
    </citation>
    <scope>NUCLEOTIDE SEQUENCE [LARGE SCALE GENOMIC DNA]</scope>
    <source>
        <strain evidence="4 5">AG-B5</strain>
    </source>
</reference>
<keyword evidence="1" id="KW-0694">RNA-binding</keyword>
<feature type="compositionally biased region" description="Basic residues" evidence="2">
    <location>
        <begin position="262"/>
        <end position="277"/>
    </location>
</feature>
<dbReference type="EMBL" id="JASJQH010007338">
    <property type="protein sequence ID" value="KAK9710511.1"/>
    <property type="molecule type" value="Genomic_DNA"/>
</dbReference>
<dbReference type="CDD" id="cd00590">
    <property type="entry name" value="RRM_SF"/>
    <property type="match status" value="1"/>
</dbReference>
<dbReference type="Proteomes" id="UP001479436">
    <property type="component" value="Unassembled WGS sequence"/>
</dbReference>
<gene>
    <name evidence="4" type="ORF">K7432_008389</name>
</gene>
<feature type="compositionally biased region" description="Basic and acidic residues" evidence="2">
    <location>
        <begin position="1"/>
        <end position="10"/>
    </location>
</feature>
<feature type="compositionally biased region" description="Low complexity" evidence="2">
    <location>
        <begin position="29"/>
        <end position="38"/>
    </location>
</feature>
<dbReference type="PROSITE" id="PS50102">
    <property type="entry name" value="RRM"/>
    <property type="match status" value="1"/>
</dbReference>
<feature type="domain" description="RRM" evidence="3">
    <location>
        <begin position="392"/>
        <end position="478"/>
    </location>
</feature>
<proteinExistence type="predicted"/>
<feature type="compositionally biased region" description="Polar residues" evidence="2">
    <location>
        <begin position="110"/>
        <end position="142"/>
    </location>
</feature>
<name>A0ABR2VYM7_9FUNG</name>
<feature type="compositionally biased region" description="Low complexity" evidence="2">
    <location>
        <begin position="45"/>
        <end position="87"/>
    </location>
</feature>
<accession>A0ABR2VYM7</accession>